<evidence type="ECO:0000256" key="3">
    <source>
        <dbReference type="ARBA" id="ARBA00010584"/>
    </source>
</evidence>
<evidence type="ECO:0000256" key="6">
    <source>
        <dbReference type="ARBA" id="ARBA00022605"/>
    </source>
</evidence>
<evidence type="ECO:0000313" key="16">
    <source>
        <dbReference type="EMBL" id="CBJ48383.1"/>
    </source>
</evidence>
<dbReference type="PIRSF" id="PIRSF000148">
    <property type="entry name" value="ASA_dh"/>
    <property type="match status" value="1"/>
</dbReference>
<dbReference type="PANTHER" id="PTHR46278">
    <property type="entry name" value="DEHYDROGENASE, PUTATIVE-RELATED"/>
    <property type="match status" value="1"/>
</dbReference>
<keyword evidence="9" id="KW-0220">Diaminopimelate biosynthesis</keyword>
<keyword evidence="7" id="KW-0791">Threonine biosynthesis</keyword>
<protein>
    <recommendedName>
        <fullName evidence="5">aspartate-semialdehyde dehydrogenase</fullName>
        <ecNumber evidence="5">1.2.1.11</ecNumber>
    </recommendedName>
</protein>
<evidence type="ECO:0000256" key="10">
    <source>
        <dbReference type="ARBA" id="ARBA00023002"/>
    </source>
</evidence>
<reference evidence="16 17" key="1">
    <citation type="journal article" date="2010" name="Nature">
        <title>The Ectocarpus genome and the independent evolution of multicellularity in brown algae.</title>
        <authorList>
            <person name="Cock J.M."/>
            <person name="Sterck L."/>
            <person name="Rouze P."/>
            <person name="Scornet D."/>
            <person name="Allen A.E."/>
            <person name="Amoutzias G."/>
            <person name="Anthouard V."/>
            <person name="Artiguenave F."/>
            <person name="Aury J.M."/>
            <person name="Badger J.H."/>
            <person name="Beszteri B."/>
            <person name="Billiau K."/>
            <person name="Bonnet E."/>
            <person name="Bothwell J.H."/>
            <person name="Bowler C."/>
            <person name="Boyen C."/>
            <person name="Brownlee C."/>
            <person name="Carrano C.J."/>
            <person name="Charrier B."/>
            <person name="Cho G.Y."/>
            <person name="Coelho S.M."/>
            <person name="Collen J."/>
            <person name="Corre E."/>
            <person name="Da Silva C."/>
            <person name="Delage L."/>
            <person name="Delaroque N."/>
            <person name="Dittami S.M."/>
            <person name="Doulbeau S."/>
            <person name="Elias M."/>
            <person name="Farnham G."/>
            <person name="Gachon C.M."/>
            <person name="Gschloessl B."/>
            <person name="Heesch S."/>
            <person name="Jabbari K."/>
            <person name="Jubin C."/>
            <person name="Kawai H."/>
            <person name="Kimura K."/>
            <person name="Kloareg B."/>
            <person name="Kupper F.C."/>
            <person name="Lang D."/>
            <person name="Le Bail A."/>
            <person name="Leblanc C."/>
            <person name="Lerouge P."/>
            <person name="Lohr M."/>
            <person name="Lopez P.J."/>
            <person name="Martens C."/>
            <person name="Maumus F."/>
            <person name="Michel G."/>
            <person name="Miranda-Saavedra D."/>
            <person name="Morales J."/>
            <person name="Moreau H."/>
            <person name="Motomura T."/>
            <person name="Nagasato C."/>
            <person name="Napoli C.A."/>
            <person name="Nelson D.R."/>
            <person name="Nyvall-Collen P."/>
            <person name="Peters A.F."/>
            <person name="Pommier C."/>
            <person name="Potin P."/>
            <person name="Poulain J."/>
            <person name="Quesneville H."/>
            <person name="Read B."/>
            <person name="Rensing S.A."/>
            <person name="Ritter A."/>
            <person name="Rousvoal S."/>
            <person name="Samanta M."/>
            <person name="Samson G."/>
            <person name="Schroeder D.C."/>
            <person name="Segurens B."/>
            <person name="Strittmatter M."/>
            <person name="Tonon T."/>
            <person name="Tregear J.W."/>
            <person name="Valentin K."/>
            <person name="von Dassow P."/>
            <person name="Yamagishi T."/>
            <person name="Van de Peer Y."/>
            <person name="Wincker P."/>
        </authorList>
    </citation>
    <scope>NUCLEOTIDE SEQUENCE [LARGE SCALE GENOMIC DNA]</scope>
    <source>
        <strain evidence="17">Ec32 / CCAP1310/4</strain>
    </source>
</reference>
<dbReference type="NCBIfam" id="TIGR01296">
    <property type="entry name" value="asd_B"/>
    <property type="match status" value="1"/>
</dbReference>
<keyword evidence="12" id="KW-0486">Methionine biosynthesis</keyword>
<dbReference type="UniPathway" id="UPA00034">
    <property type="reaction ID" value="UER00016"/>
</dbReference>
<dbReference type="GO" id="GO:0009088">
    <property type="term" value="P:threonine biosynthetic process"/>
    <property type="evidence" value="ECO:0007669"/>
    <property type="project" value="UniProtKB-UniPathway"/>
</dbReference>
<keyword evidence="8" id="KW-0521">NADP</keyword>
<dbReference type="CDD" id="cd02316">
    <property type="entry name" value="VcASADH2_like_N"/>
    <property type="match status" value="1"/>
</dbReference>
<dbReference type="InterPro" id="IPR012280">
    <property type="entry name" value="Semialdhyde_DH_dimer_dom"/>
</dbReference>
<evidence type="ECO:0000256" key="12">
    <source>
        <dbReference type="ARBA" id="ARBA00023167"/>
    </source>
</evidence>
<comment type="catalytic activity">
    <reaction evidence="13">
        <text>L-aspartate 4-semialdehyde + phosphate + NADP(+) = 4-phospho-L-aspartate + NADPH + H(+)</text>
        <dbReference type="Rhea" id="RHEA:24284"/>
        <dbReference type="ChEBI" id="CHEBI:15378"/>
        <dbReference type="ChEBI" id="CHEBI:43474"/>
        <dbReference type="ChEBI" id="CHEBI:57535"/>
        <dbReference type="ChEBI" id="CHEBI:57783"/>
        <dbReference type="ChEBI" id="CHEBI:58349"/>
        <dbReference type="ChEBI" id="CHEBI:537519"/>
        <dbReference type="EC" id="1.2.1.11"/>
    </reaction>
</comment>
<dbReference type="SUPFAM" id="SSF51735">
    <property type="entry name" value="NAD(P)-binding Rossmann-fold domains"/>
    <property type="match status" value="1"/>
</dbReference>
<dbReference type="InterPro" id="IPR036291">
    <property type="entry name" value="NAD(P)-bd_dom_sf"/>
</dbReference>
<dbReference type="InParanoid" id="D7FQ51"/>
<sequence>MFSPTGKKVGIVGATGAVGEEIVGCLEKRGFAVSELKLFASARSAGKVKETPMGEVTIQEFSLESARDCDFVFLAVGGDFAKEYAEKLTEGSGPIVIDNSSAWRMDPDVPLVVPEINLEACKGKKLIANPNCTTAIAIMALYPLHKEFGVKKCIVSTYQAASGAGAPGMNELLDETKKYVTTGEMPANKIFAHPLPLNVIPHIDVFQENLYTKEEMKVTWETRKILDVPDMAVSCTSVRIPTMRAHSEAVTIETEKPITTESARKVLEAAAGVTLVDDPEASKYPMPLTATGKYDVEVGRVRANDVFGEHGLDFFVCGDQLLRGAALNAVLIAEGLVASGVEADAVAA</sequence>
<evidence type="ECO:0000256" key="9">
    <source>
        <dbReference type="ARBA" id="ARBA00022915"/>
    </source>
</evidence>
<comment type="subunit">
    <text evidence="4">Homodimer.</text>
</comment>
<comment type="pathway">
    <text evidence="1">Amino-acid biosynthesis; L-methionine biosynthesis via de novo pathway; L-homoserine from L-aspartate: step 2/3.</text>
</comment>
<evidence type="ECO:0000259" key="15">
    <source>
        <dbReference type="SMART" id="SM00859"/>
    </source>
</evidence>
<evidence type="ECO:0000256" key="5">
    <source>
        <dbReference type="ARBA" id="ARBA00013120"/>
    </source>
</evidence>
<dbReference type="UniPathway" id="UPA00051">
    <property type="reaction ID" value="UER00464"/>
</dbReference>
<keyword evidence="11" id="KW-0457">Lysine biosynthesis</keyword>
<dbReference type="Gene3D" id="3.30.360.10">
    <property type="entry name" value="Dihydrodipicolinate Reductase, domain 2"/>
    <property type="match status" value="1"/>
</dbReference>
<dbReference type="SMART" id="SM00859">
    <property type="entry name" value="Semialdhyde_dh"/>
    <property type="match status" value="1"/>
</dbReference>
<comment type="pathway">
    <text evidence="2">Amino-acid biosynthesis; L-threonine biosynthesis; L-threonine from L-aspartate: step 2/5.</text>
</comment>
<dbReference type="Proteomes" id="UP000002630">
    <property type="component" value="Linkage Group LG02"/>
</dbReference>
<dbReference type="InterPro" id="IPR012080">
    <property type="entry name" value="Asp_semialdehyde_DH"/>
</dbReference>
<keyword evidence="17" id="KW-1185">Reference proteome</keyword>
<dbReference type="STRING" id="2880.D7FQ51"/>
<dbReference type="CDD" id="cd18131">
    <property type="entry name" value="ASADH_C_bac_euk_like"/>
    <property type="match status" value="1"/>
</dbReference>
<gene>
    <name evidence="16" type="ORF">Esi_0002_0158</name>
</gene>
<dbReference type="Pfam" id="PF01118">
    <property type="entry name" value="Semialdhyde_dh"/>
    <property type="match status" value="1"/>
</dbReference>
<dbReference type="HAMAP" id="MF_02121">
    <property type="entry name" value="ASADH"/>
    <property type="match status" value="1"/>
</dbReference>
<dbReference type="EMBL" id="FN648375">
    <property type="protein sequence ID" value="CBJ48383.1"/>
    <property type="molecule type" value="Genomic_DNA"/>
</dbReference>
<dbReference type="InterPro" id="IPR005986">
    <property type="entry name" value="Asp_semialdehyde_DH_beta"/>
</dbReference>
<dbReference type="Gene3D" id="3.40.50.720">
    <property type="entry name" value="NAD(P)-binding Rossmann-like Domain"/>
    <property type="match status" value="1"/>
</dbReference>
<evidence type="ECO:0000256" key="1">
    <source>
        <dbReference type="ARBA" id="ARBA00005021"/>
    </source>
</evidence>
<keyword evidence="6" id="KW-0028">Amino-acid biosynthesis</keyword>
<name>D7FQ51_ECTSI</name>
<dbReference type="GO" id="GO:0051287">
    <property type="term" value="F:NAD binding"/>
    <property type="evidence" value="ECO:0007669"/>
    <property type="project" value="InterPro"/>
</dbReference>
<evidence type="ECO:0000256" key="2">
    <source>
        <dbReference type="ARBA" id="ARBA00005097"/>
    </source>
</evidence>
<dbReference type="OMA" id="CEEEMKM"/>
<dbReference type="GO" id="GO:0019877">
    <property type="term" value="P:diaminopimelate biosynthetic process"/>
    <property type="evidence" value="ECO:0007669"/>
    <property type="project" value="UniProtKB-KW"/>
</dbReference>
<dbReference type="GO" id="GO:0004073">
    <property type="term" value="F:aspartate-semialdehyde dehydrogenase activity"/>
    <property type="evidence" value="ECO:0007669"/>
    <property type="project" value="UniProtKB-EC"/>
</dbReference>
<dbReference type="GO" id="GO:0009086">
    <property type="term" value="P:methionine biosynthetic process"/>
    <property type="evidence" value="ECO:0007669"/>
    <property type="project" value="UniProtKB-KW"/>
</dbReference>
<evidence type="ECO:0000256" key="7">
    <source>
        <dbReference type="ARBA" id="ARBA00022697"/>
    </source>
</evidence>
<dbReference type="NCBIfam" id="NF011456">
    <property type="entry name" value="PRK14874.1"/>
    <property type="match status" value="1"/>
</dbReference>
<evidence type="ECO:0000256" key="11">
    <source>
        <dbReference type="ARBA" id="ARBA00023154"/>
    </source>
</evidence>
<feature type="domain" description="Semialdehyde dehydrogenase NAD-binding" evidence="15">
    <location>
        <begin position="8"/>
        <end position="124"/>
    </location>
</feature>
<evidence type="ECO:0000256" key="14">
    <source>
        <dbReference type="PIRSR" id="PIRSR000148-1"/>
    </source>
</evidence>
<comment type="similarity">
    <text evidence="3">Belongs to the aspartate-semialdehyde dehydrogenase family.</text>
</comment>
<dbReference type="eggNOG" id="KOG4777">
    <property type="taxonomic scope" value="Eukaryota"/>
</dbReference>
<dbReference type="EMBL" id="FN649727">
    <property type="protein sequence ID" value="CBJ48383.1"/>
    <property type="molecule type" value="Genomic_DNA"/>
</dbReference>
<dbReference type="InterPro" id="IPR000534">
    <property type="entry name" value="Semialdehyde_DH_NAD-bd"/>
</dbReference>
<accession>D7FQ51</accession>
<dbReference type="AlphaFoldDB" id="D7FQ51"/>
<dbReference type="Pfam" id="PF02774">
    <property type="entry name" value="Semialdhyde_dhC"/>
    <property type="match status" value="1"/>
</dbReference>
<dbReference type="GO" id="GO:0009097">
    <property type="term" value="P:isoleucine biosynthetic process"/>
    <property type="evidence" value="ECO:0007669"/>
    <property type="project" value="InterPro"/>
</dbReference>
<dbReference type="PANTHER" id="PTHR46278:SF2">
    <property type="entry name" value="ASPARTATE-SEMIALDEHYDE DEHYDROGENASE"/>
    <property type="match status" value="1"/>
</dbReference>
<organism evidence="16 17">
    <name type="scientific">Ectocarpus siliculosus</name>
    <name type="common">Brown alga</name>
    <name type="synonym">Conferva siliculosa</name>
    <dbReference type="NCBI Taxonomy" id="2880"/>
    <lineage>
        <taxon>Eukaryota</taxon>
        <taxon>Sar</taxon>
        <taxon>Stramenopiles</taxon>
        <taxon>Ochrophyta</taxon>
        <taxon>PX clade</taxon>
        <taxon>Phaeophyceae</taxon>
        <taxon>Ectocarpales</taxon>
        <taxon>Ectocarpaceae</taxon>
        <taxon>Ectocarpus</taxon>
    </lineage>
</organism>
<evidence type="ECO:0000256" key="4">
    <source>
        <dbReference type="ARBA" id="ARBA00011738"/>
    </source>
</evidence>
<keyword evidence="10 16" id="KW-0560">Oxidoreductase</keyword>
<dbReference type="OrthoDB" id="1894490at2759"/>
<dbReference type="GO" id="GO:0009089">
    <property type="term" value="P:lysine biosynthetic process via diaminopimelate"/>
    <property type="evidence" value="ECO:0007669"/>
    <property type="project" value="UniProtKB-UniPathway"/>
</dbReference>
<dbReference type="GO" id="GO:0050661">
    <property type="term" value="F:NADP binding"/>
    <property type="evidence" value="ECO:0007669"/>
    <property type="project" value="InterPro"/>
</dbReference>
<evidence type="ECO:0000313" key="17">
    <source>
        <dbReference type="Proteomes" id="UP000002630"/>
    </source>
</evidence>
<feature type="active site" description="Acyl-thioester intermediate" evidence="14">
    <location>
        <position position="132"/>
    </location>
</feature>
<dbReference type="GO" id="GO:0046983">
    <property type="term" value="F:protein dimerization activity"/>
    <property type="evidence" value="ECO:0007669"/>
    <property type="project" value="InterPro"/>
</dbReference>
<evidence type="ECO:0000256" key="13">
    <source>
        <dbReference type="ARBA" id="ARBA00047891"/>
    </source>
</evidence>
<feature type="active site" description="Proton acceptor" evidence="14">
    <location>
        <position position="246"/>
    </location>
</feature>
<dbReference type="SUPFAM" id="SSF55347">
    <property type="entry name" value="Glyceraldehyde-3-phosphate dehydrogenase-like, C-terminal domain"/>
    <property type="match status" value="1"/>
</dbReference>
<dbReference type="UniPathway" id="UPA00050">
    <property type="reaction ID" value="UER00463"/>
</dbReference>
<evidence type="ECO:0000256" key="8">
    <source>
        <dbReference type="ARBA" id="ARBA00022857"/>
    </source>
</evidence>
<dbReference type="EC" id="1.2.1.11" evidence="5"/>
<proteinExistence type="inferred from homology"/>